<dbReference type="Proteomes" id="UP000017837">
    <property type="component" value="Unassembled WGS sequence"/>
</dbReference>
<gene>
    <name evidence="1" type="ORF">ABENE_06305</name>
</gene>
<name>V4PGW1_9CAUL</name>
<dbReference type="PATRIC" id="fig|1121022.4.peg.1254"/>
<organism evidence="1 2">
    <name type="scientific">Asticcacaulis benevestitus DSM 16100 = ATCC BAA-896</name>
    <dbReference type="NCBI Taxonomy" id="1121022"/>
    <lineage>
        <taxon>Bacteria</taxon>
        <taxon>Pseudomonadati</taxon>
        <taxon>Pseudomonadota</taxon>
        <taxon>Alphaproteobacteria</taxon>
        <taxon>Caulobacterales</taxon>
        <taxon>Caulobacteraceae</taxon>
        <taxon>Asticcacaulis</taxon>
    </lineage>
</organism>
<sequence>MVMQPAKATPMNGRTISFRINFFITLLLEPERRLSGHAPDVNGKGAVLSAPFYQDKTS</sequence>
<evidence type="ECO:0000313" key="1">
    <source>
        <dbReference type="EMBL" id="ESQ93157.1"/>
    </source>
</evidence>
<comment type="caution">
    <text evidence="1">The sequence shown here is derived from an EMBL/GenBank/DDBJ whole genome shotgun (WGS) entry which is preliminary data.</text>
</comment>
<keyword evidence="2" id="KW-1185">Reference proteome</keyword>
<reference evidence="1 2" key="1">
    <citation type="journal article" date="2014" name="Nature">
        <title>Sequential evolution of bacterial morphology by co-option of a developmental regulator.</title>
        <authorList>
            <person name="Jiang C."/>
            <person name="Brown P.J."/>
            <person name="Ducret A."/>
            <person name="Brun Y.V."/>
        </authorList>
    </citation>
    <scope>NUCLEOTIDE SEQUENCE [LARGE SCALE GENOMIC DNA]</scope>
    <source>
        <strain evidence="1 2">DSM 16100</strain>
    </source>
</reference>
<proteinExistence type="predicted"/>
<dbReference type="EMBL" id="AWGB01000009">
    <property type="protein sequence ID" value="ESQ93157.1"/>
    <property type="molecule type" value="Genomic_DNA"/>
</dbReference>
<accession>V4PGW1</accession>
<evidence type="ECO:0000313" key="2">
    <source>
        <dbReference type="Proteomes" id="UP000017837"/>
    </source>
</evidence>
<protein>
    <submittedName>
        <fullName evidence="1">Uncharacterized protein</fullName>
    </submittedName>
</protein>
<dbReference type="AlphaFoldDB" id="V4PGW1"/>